<dbReference type="NCBIfam" id="TIGR00682">
    <property type="entry name" value="lpxK"/>
    <property type="match status" value="1"/>
</dbReference>
<keyword evidence="16" id="KW-1185">Reference proteome</keyword>
<dbReference type="RefSeq" id="WP_345332159.1">
    <property type="nucleotide sequence ID" value="NZ_BAABJI010000002.1"/>
</dbReference>
<keyword evidence="9 13" id="KW-0418">Kinase</keyword>
<evidence type="ECO:0000256" key="5">
    <source>
        <dbReference type="ARBA" id="ARBA00022516"/>
    </source>
</evidence>
<dbReference type="Pfam" id="PF02606">
    <property type="entry name" value="LpxK"/>
    <property type="match status" value="1"/>
</dbReference>
<evidence type="ECO:0000256" key="2">
    <source>
        <dbReference type="ARBA" id="ARBA00004870"/>
    </source>
</evidence>
<keyword evidence="14" id="KW-0812">Transmembrane</keyword>
<dbReference type="SUPFAM" id="SSF52540">
    <property type="entry name" value="P-loop containing nucleoside triphosphate hydrolases"/>
    <property type="match status" value="1"/>
</dbReference>
<dbReference type="InterPro" id="IPR027417">
    <property type="entry name" value="P-loop_NTPase"/>
</dbReference>
<proteinExistence type="inferred from homology"/>
<dbReference type="Proteomes" id="UP001501436">
    <property type="component" value="Unassembled WGS sequence"/>
</dbReference>
<comment type="similarity">
    <text evidence="13">Belongs to the LpxK family.</text>
</comment>
<evidence type="ECO:0000256" key="9">
    <source>
        <dbReference type="ARBA" id="ARBA00022777"/>
    </source>
</evidence>
<organism evidence="15 16">
    <name type="scientific">Mucilaginibacter defluvii</name>
    <dbReference type="NCBI Taxonomy" id="1196019"/>
    <lineage>
        <taxon>Bacteria</taxon>
        <taxon>Pseudomonadati</taxon>
        <taxon>Bacteroidota</taxon>
        <taxon>Sphingobacteriia</taxon>
        <taxon>Sphingobacteriales</taxon>
        <taxon>Sphingobacteriaceae</taxon>
        <taxon>Mucilaginibacter</taxon>
    </lineage>
</organism>
<comment type="caution">
    <text evidence="13">Lacks conserved residue(s) required for the propagation of feature annotation.</text>
</comment>
<evidence type="ECO:0000313" key="15">
    <source>
        <dbReference type="EMBL" id="GAA4924048.1"/>
    </source>
</evidence>
<dbReference type="HAMAP" id="MF_00409">
    <property type="entry name" value="LpxK"/>
    <property type="match status" value="1"/>
</dbReference>
<name>A0ABP9FZV3_9SPHI</name>
<evidence type="ECO:0000256" key="12">
    <source>
        <dbReference type="ARBA" id="ARBA00029757"/>
    </source>
</evidence>
<gene>
    <name evidence="13 15" type="primary">lpxK</name>
    <name evidence="15" type="ORF">GCM10023313_30490</name>
</gene>
<feature type="transmembrane region" description="Helical" evidence="14">
    <location>
        <begin position="6"/>
        <end position="25"/>
    </location>
</feature>
<evidence type="ECO:0000256" key="1">
    <source>
        <dbReference type="ARBA" id="ARBA00002274"/>
    </source>
</evidence>
<comment type="catalytic activity">
    <reaction evidence="13">
        <text>a lipid A disaccharide + ATP = a lipid IVA + ADP + H(+)</text>
        <dbReference type="Rhea" id="RHEA:67840"/>
        <dbReference type="ChEBI" id="CHEBI:15378"/>
        <dbReference type="ChEBI" id="CHEBI:30616"/>
        <dbReference type="ChEBI" id="CHEBI:176343"/>
        <dbReference type="ChEBI" id="CHEBI:176425"/>
        <dbReference type="ChEBI" id="CHEBI:456216"/>
        <dbReference type="EC" id="2.7.1.130"/>
    </reaction>
</comment>
<keyword evidence="11 13" id="KW-0443">Lipid metabolism</keyword>
<comment type="caution">
    <text evidence="15">The sequence shown here is derived from an EMBL/GenBank/DDBJ whole genome shotgun (WGS) entry which is preliminary data.</text>
</comment>
<keyword evidence="14" id="KW-1133">Transmembrane helix</keyword>
<dbReference type="PANTHER" id="PTHR42724">
    <property type="entry name" value="TETRAACYLDISACCHARIDE 4'-KINASE"/>
    <property type="match status" value="1"/>
</dbReference>
<keyword evidence="8 13" id="KW-0547">Nucleotide-binding</keyword>
<dbReference type="EMBL" id="BAABJI010000002">
    <property type="protein sequence ID" value="GAA4924048.1"/>
    <property type="molecule type" value="Genomic_DNA"/>
</dbReference>
<reference evidence="16" key="1">
    <citation type="journal article" date="2019" name="Int. J. Syst. Evol. Microbiol.">
        <title>The Global Catalogue of Microorganisms (GCM) 10K type strain sequencing project: providing services to taxonomists for standard genome sequencing and annotation.</title>
        <authorList>
            <consortium name="The Broad Institute Genomics Platform"/>
            <consortium name="The Broad Institute Genome Sequencing Center for Infectious Disease"/>
            <person name="Wu L."/>
            <person name="Ma J."/>
        </authorList>
    </citation>
    <scope>NUCLEOTIDE SEQUENCE [LARGE SCALE GENOMIC DNA]</scope>
    <source>
        <strain evidence="16">JCM 18283</strain>
    </source>
</reference>
<evidence type="ECO:0000256" key="8">
    <source>
        <dbReference type="ARBA" id="ARBA00022741"/>
    </source>
</evidence>
<comment type="function">
    <text evidence="1 13">Transfers the gamma-phosphate of ATP to the 4'-position of a tetraacyldisaccharide 1-phosphate intermediate (termed DS-1-P) to form tetraacyldisaccharide 1,4'-bis-phosphate (lipid IVA).</text>
</comment>
<keyword evidence="5 13" id="KW-0444">Lipid biosynthesis</keyword>
<evidence type="ECO:0000313" key="16">
    <source>
        <dbReference type="Proteomes" id="UP001501436"/>
    </source>
</evidence>
<dbReference type="InterPro" id="IPR003758">
    <property type="entry name" value="LpxK"/>
</dbReference>
<evidence type="ECO:0000256" key="4">
    <source>
        <dbReference type="ARBA" id="ARBA00016436"/>
    </source>
</evidence>
<dbReference type="PANTHER" id="PTHR42724:SF1">
    <property type="entry name" value="TETRAACYLDISACCHARIDE 4'-KINASE, MITOCHONDRIAL-RELATED"/>
    <property type="match status" value="1"/>
</dbReference>
<evidence type="ECO:0000256" key="11">
    <source>
        <dbReference type="ARBA" id="ARBA00023098"/>
    </source>
</evidence>
<evidence type="ECO:0000256" key="13">
    <source>
        <dbReference type="HAMAP-Rule" id="MF_00409"/>
    </source>
</evidence>
<sequence length="353" mass="39602">MKYLRWLLFPLSLIYGLVVSIRNWFYDAGLLKSTLFNFPVICVGNLDVGGAGKSPMTEYLIRLLKHEYKVATLSRGYGRSTQGYLEASPDATATAVGDEPAQFKNKFADVTVAVCADRVTGIKKLMPAHDLVILDDAYQHRAVKPGFSILLFDYTRINEPRLMLPAGNLREPFVGRWRADVLIVSKCPHTLTLNDREQLVERLKPFAFQKVYFTSIAYQSLQTLGGAIAADVIDAHTTVFLLSGIANTTPLLQHLQGITTKIIHHKYADHHQFSLKNISKLADEFKACTAEKKLLITTEKDAQRLGEQQLLPLVNQLPFLVLPIGVKFIDGEQEFAGLIKNYVREYSSHNSIH</sequence>
<evidence type="ECO:0000256" key="3">
    <source>
        <dbReference type="ARBA" id="ARBA00012071"/>
    </source>
</evidence>
<evidence type="ECO:0000256" key="10">
    <source>
        <dbReference type="ARBA" id="ARBA00022840"/>
    </source>
</evidence>
<comment type="pathway">
    <text evidence="2 13">Glycolipid biosynthesis; lipid IV(A) biosynthesis; lipid IV(A) from (3R)-3-hydroxytetradecanoyl-[acyl-carrier-protein] and UDP-N-acetyl-alpha-D-glucosamine: step 6/6.</text>
</comment>
<keyword evidence="14" id="KW-0472">Membrane</keyword>
<protein>
    <recommendedName>
        <fullName evidence="4 13">Tetraacyldisaccharide 4'-kinase</fullName>
        <ecNumber evidence="3 13">2.7.1.130</ecNumber>
    </recommendedName>
    <alternativeName>
        <fullName evidence="12 13">Lipid A 4'-kinase</fullName>
    </alternativeName>
</protein>
<evidence type="ECO:0000256" key="6">
    <source>
        <dbReference type="ARBA" id="ARBA00022556"/>
    </source>
</evidence>
<keyword evidence="10 13" id="KW-0067">ATP-binding</keyword>
<accession>A0ABP9FZV3</accession>
<evidence type="ECO:0000256" key="14">
    <source>
        <dbReference type="SAM" id="Phobius"/>
    </source>
</evidence>
<keyword evidence="7 13" id="KW-0808">Transferase</keyword>
<evidence type="ECO:0000256" key="7">
    <source>
        <dbReference type="ARBA" id="ARBA00022679"/>
    </source>
</evidence>
<keyword evidence="6 13" id="KW-0441">Lipid A biosynthesis</keyword>
<dbReference type="EC" id="2.7.1.130" evidence="3 13"/>